<reference evidence="5" key="1">
    <citation type="journal article" date="2023" name="Insect Mol. Biol.">
        <title>Genome sequencing provides insights into the evolution of gene families encoding plant cell wall-degrading enzymes in longhorned beetles.</title>
        <authorList>
            <person name="Shin N.R."/>
            <person name="Okamura Y."/>
            <person name="Kirsch R."/>
            <person name="Pauchet Y."/>
        </authorList>
    </citation>
    <scope>NUCLEOTIDE SEQUENCE</scope>
    <source>
        <strain evidence="5">RBIC_L_NR</strain>
    </source>
</reference>
<comment type="caution">
    <text evidence="5">The sequence shown here is derived from an EMBL/GenBank/DDBJ whole genome shotgun (WGS) entry which is preliminary data.</text>
</comment>
<feature type="domain" description="N-acetyltransferase" evidence="4">
    <location>
        <begin position="20"/>
        <end position="107"/>
    </location>
</feature>
<gene>
    <name evidence="5" type="ORF">NQ314_017728</name>
</gene>
<comment type="similarity">
    <text evidence="1">Belongs to the NATD1 family.</text>
</comment>
<dbReference type="EMBL" id="JANEYF010004963">
    <property type="protein sequence ID" value="KAJ8929564.1"/>
    <property type="molecule type" value="Genomic_DNA"/>
</dbReference>
<accession>A0AAV8WSM3</accession>
<dbReference type="AlphaFoldDB" id="A0AAV8WSM3"/>
<dbReference type="Pfam" id="PF14542">
    <property type="entry name" value="Acetyltransf_CG"/>
    <property type="match status" value="1"/>
</dbReference>
<sequence>MKAFSRFYSFRANLQTNPVVESVVTKEFKIKINGDFATIDYNKIDDNTYDLVHSNIPKEFHGQGLGSILAQRVFDHLVQNNKKIKVSCEYLQKYFSTNREKYKHFVVNDLNENL</sequence>
<protein>
    <recommendedName>
        <fullName evidence="2">Protein NATD1</fullName>
    </recommendedName>
    <alternativeName>
        <fullName evidence="3">N-acetyltransferase domain-containing protein 1</fullName>
    </alternativeName>
</protein>
<dbReference type="InterPro" id="IPR031165">
    <property type="entry name" value="GNAT_YJDJ"/>
</dbReference>
<dbReference type="PANTHER" id="PTHR31435">
    <property type="entry name" value="PROTEIN NATD1"/>
    <property type="match status" value="1"/>
</dbReference>
<evidence type="ECO:0000313" key="5">
    <source>
        <dbReference type="EMBL" id="KAJ8929564.1"/>
    </source>
</evidence>
<evidence type="ECO:0000256" key="3">
    <source>
        <dbReference type="ARBA" id="ARBA00031876"/>
    </source>
</evidence>
<dbReference type="InterPro" id="IPR016181">
    <property type="entry name" value="Acyl_CoA_acyltransferase"/>
</dbReference>
<keyword evidence="6" id="KW-1185">Reference proteome</keyword>
<dbReference type="PANTHER" id="PTHR31435:SF9">
    <property type="entry name" value="PROTEIN NATD1"/>
    <property type="match status" value="1"/>
</dbReference>
<evidence type="ECO:0000259" key="4">
    <source>
        <dbReference type="PROSITE" id="PS51729"/>
    </source>
</evidence>
<dbReference type="InterPro" id="IPR045057">
    <property type="entry name" value="Gcn5-rel_NAT"/>
</dbReference>
<proteinExistence type="inferred from homology"/>
<evidence type="ECO:0000256" key="2">
    <source>
        <dbReference type="ARBA" id="ARBA00020243"/>
    </source>
</evidence>
<dbReference type="Proteomes" id="UP001162156">
    <property type="component" value="Unassembled WGS sequence"/>
</dbReference>
<name>A0AAV8WSM3_9CUCU</name>
<evidence type="ECO:0000313" key="6">
    <source>
        <dbReference type="Proteomes" id="UP001162156"/>
    </source>
</evidence>
<dbReference type="PROSITE" id="PS51729">
    <property type="entry name" value="GNAT_YJDJ"/>
    <property type="match status" value="1"/>
</dbReference>
<dbReference type="SUPFAM" id="SSF55729">
    <property type="entry name" value="Acyl-CoA N-acyltransferases (Nat)"/>
    <property type="match status" value="1"/>
</dbReference>
<dbReference type="Gene3D" id="3.40.630.30">
    <property type="match status" value="1"/>
</dbReference>
<evidence type="ECO:0000256" key="1">
    <source>
        <dbReference type="ARBA" id="ARBA00006233"/>
    </source>
</evidence>
<organism evidence="5 6">
    <name type="scientific">Rhamnusium bicolor</name>
    <dbReference type="NCBI Taxonomy" id="1586634"/>
    <lineage>
        <taxon>Eukaryota</taxon>
        <taxon>Metazoa</taxon>
        <taxon>Ecdysozoa</taxon>
        <taxon>Arthropoda</taxon>
        <taxon>Hexapoda</taxon>
        <taxon>Insecta</taxon>
        <taxon>Pterygota</taxon>
        <taxon>Neoptera</taxon>
        <taxon>Endopterygota</taxon>
        <taxon>Coleoptera</taxon>
        <taxon>Polyphaga</taxon>
        <taxon>Cucujiformia</taxon>
        <taxon>Chrysomeloidea</taxon>
        <taxon>Cerambycidae</taxon>
        <taxon>Lepturinae</taxon>
        <taxon>Rhagiini</taxon>
        <taxon>Rhamnusium</taxon>
    </lineage>
</organism>